<evidence type="ECO:0000313" key="4">
    <source>
        <dbReference type="Proteomes" id="UP000320496"/>
    </source>
</evidence>
<evidence type="ECO:0000259" key="2">
    <source>
        <dbReference type="Pfam" id="PF24963"/>
    </source>
</evidence>
<dbReference type="Gene3D" id="3.40.50.10400">
    <property type="entry name" value="Hypothetical protein PA1492"/>
    <property type="match status" value="1"/>
</dbReference>
<keyword evidence="4" id="KW-1185">Reference proteome</keyword>
<dbReference type="SUPFAM" id="SSF52309">
    <property type="entry name" value="N-(deoxy)ribosyltransferase-like"/>
    <property type="match status" value="1"/>
</dbReference>
<dbReference type="AlphaFoldDB" id="A0A517ZB32"/>
<dbReference type="OrthoDB" id="6877969at2"/>
<dbReference type="InterPro" id="IPR056670">
    <property type="entry name" value="DUF7768"/>
</dbReference>
<dbReference type="Proteomes" id="UP000320496">
    <property type="component" value="Chromosome"/>
</dbReference>
<dbReference type="EMBL" id="CP036275">
    <property type="protein sequence ID" value="QDU39706.1"/>
    <property type="molecule type" value="Genomic_DNA"/>
</dbReference>
<accession>A0A517ZB32</accession>
<evidence type="ECO:0000313" key="3">
    <source>
        <dbReference type="EMBL" id="QDU39706.1"/>
    </source>
</evidence>
<feature type="domain" description="DUF7768" evidence="2">
    <location>
        <begin position="26"/>
        <end position="119"/>
    </location>
</feature>
<proteinExistence type="predicted"/>
<organism evidence="3 4">
    <name type="scientific">Maioricimonas rarisocia</name>
    <dbReference type="NCBI Taxonomy" id="2528026"/>
    <lineage>
        <taxon>Bacteria</taxon>
        <taxon>Pseudomonadati</taxon>
        <taxon>Planctomycetota</taxon>
        <taxon>Planctomycetia</taxon>
        <taxon>Planctomycetales</taxon>
        <taxon>Planctomycetaceae</taxon>
        <taxon>Maioricimonas</taxon>
    </lineage>
</organism>
<feature type="region of interest" description="Disordered" evidence="1">
    <location>
        <begin position="1"/>
        <end position="22"/>
    </location>
</feature>
<evidence type="ECO:0000256" key="1">
    <source>
        <dbReference type="SAM" id="MobiDB-lite"/>
    </source>
</evidence>
<gene>
    <name evidence="3" type="ORF">Mal4_40520</name>
</gene>
<feature type="compositionally biased region" description="Polar residues" evidence="1">
    <location>
        <begin position="1"/>
        <end position="16"/>
    </location>
</feature>
<dbReference type="KEGG" id="mri:Mal4_40520"/>
<dbReference type="RefSeq" id="WP_145370863.1">
    <property type="nucleotide sequence ID" value="NZ_CP036275.1"/>
</dbReference>
<sequence>MSVQTETSPCADSQTRLPRGTADPKPLIYIAAPYTQPDPAANTHYVLQVADALLKAGATPLVPHLSLLWHVVSPKPYDFWLAYDRELLIRCDAVMRIPGFSNGATDECRFAESLDIPVLTARSAAVDDCVRVVRHWISNREGVLT</sequence>
<reference evidence="3 4" key="1">
    <citation type="submission" date="2019-02" db="EMBL/GenBank/DDBJ databases">
        <title>Deep-cultivation of Planctomycetes and their phenomic and genomic characterization uncovers novel biology.</title>
        <authorList>
            <person name="Wiegand S."/>
            <person name="Jogler M."/>
            <person name="Boedeker C."/>
            <person name="Pinto D."/>
            <person name="Vollmers J."/>
            <person name="Rivas-Marin E."/>
            <person name="Kohn T."/>
            <person name="Peeters S.H."/>
            <person name="Heuer A."/>
            <person name="Rast P."/>
            <person name="Oberbeckmann S."/>
            <person name="Bunk B."/>
            <person name="Jeske O."/>
            <person name="Meyerdierks A."/>
            <person name="Storesund J.E."/>
            <person name="Kallscheuer N."/>
            <person name="Luecker S."/>
            <person name="Lage O.M."/>
            <person name="Pohl T."/>
            <person name="Merkel B.J."/>
            <person name="Hornburger P."/>
            <person name="Mueller R.-W."/>
            <person name="Bruemmer F."/>
            <person name="Labrenz M."/>
            <person name="Spormann A.M."/>
            <person name="Op den Camp H."/>
            <person name="Overmann J."/>
            <person name="Amann R."/>
            <person name="Jetten M.S.M."/>
            <person name="Mascher T."/>
            <person name="Medema M.H."/>
            <person name="Devos D.P."/>
            <person name="Kaster A.-K."/>
            <person name="Ovreas L."/>
            <person name="Rohde M."/>
            <person name="Galperin M.Y."/>
            <person name="Jogler C."/>
        </authorList>
    </citation>
    <scope>NUCLEOTIDE SEQUENCE [LARGE SCALE GENOMIC DNA]</scope>
    <source>
        <strain evidence="3 4">Mal4</strain>
    </source>
</reference>
<protein>
    <recommendedName>
        <fullName evidence="2">DUF7768 domain-containing protein</fullName>
    </recommendedName>
</protein>
<name>A0A517ZB32_9PLAN</name>
<dbReference type="Pfam" id="PF24963">
    <property type="entry name" value="DUF7768"/>
    <property type="match status" value="1"/>
</dbReference>